<dbReference type="EMBL" id="AP019829">
    <property type="protein sequence ID" value="BBM42606.1"/>
    <property type="molecule type" value="Genomic_DNA"/>
</dbReference>
<evidence type="ECO:0008006" key="3">
    <source>
        <dbReference type="Google" id="ProtNLM"/>
    </source>
</evidence>
<organism evidence="1 2">
    <name type="scientific">Leptotrichia wadei</name>
    <dbReference type="NCBI Taxonomy" id="157687"/>
    <lineage>
        <taxon>Bacteria</taxon>
        <taxon>Fusobacteriati</taxon>
        <taxon>Fusobacteriota</taxon>
        <taxon>Fusobacteriia</taxon>
        <taxon>Fusobacteriales</taxon>
        <taxon>Leptotrichiaceae</taxon>
        <taxon>Leptotrichia</taxon>
    </lineage>
</organism>
<gene>
    <name evidence="1" type="ORF">JCM16777_0855</name>
</gene>
<dbReference type="InterPro" id="IPR046257">
    <property type="entry name" value="DUF6290"/>
</dbReference>
<dbReference type="KEGG" id="lwd:JCM16777_0855"/>
<dbReference type="NCBIfam" id="NF046040">
    <property type="entry name" value="RelB_antitoxin"/>
    <property type="match status" value="1"/>
</dbReference>
<dbReference type="AlphaFoldDB" id="A0A7U6LA15"/>
<dbReference type="RefSeq" id="WP_018498169.1">
    <property type="nucleotide sequence ID" value="NZ_AP019829.2"/>
</dbReference>
<proteinExistence type="predicted"/>
<evidence type="ECO:0000313" key="2">
    <source>
        <dbReference type="Proteomes" id="UP000321943"/>
    </source>
</evidence>
<sequence length="75" mass="8926">MSVISIRFNDEEEKVIKKFIESKGFSVSQYIKDLIFEKIEDEYDLEICKEYLKAKEEGKLVTIPFEEAAKEWDLE</sequence>
<protein>
    <recommendedName>
        <fullName evidence="3">CopG family transcriptional regulator</fullName>
    </recommendedName>
</protein>
<evidence type="ECO:0000313" key="1">
    <source>
        <dbReference type="EMBL" id="BBM42606.1"/>
    </source>
</evidence>
<reference evidence="1 2" key="1">
    <citation type="submission" date="2019-07" db="EMBL/GenBank/DDBJ databases">
        <title>Complete Genome Sequence of Leptotrichia wadei Strain JCM16777.</title>
        <authorList>
            <person name="Watanabe S."/>
            <person name="Cui L."/>
        </authorList>
    </citation>
    <scope>NUCLEOTIDE SEQUENCE [LARGE SCALE GENOMIC DNA]</scope>
    <source>
        <strain evidence="1 2">JCM16777</strain>
    </source>
</reference>
<dbReference type="Pfam" id="PF19807">
    <property type="entry name" value="DUF6290"/>
    <property type="match status" value="1"/>
</dbReference>
<dbReference type="Proteomes" id="UP000321943">
    <property type="component" value="Chromosome"/>
</dbReference>
<dbReference type="GeneID" id="84804195"/>
<accession>A0A7U6LA15</accession>
<name>A0A7U6LA15_9FUSO</name>